<dbReference type="Proteomes" id="UP001501747">
    <property type="component" value="Unassembled WGS sequence"/>
</dbReference>
<organism evidence="1 2">
    <name type="scientific">Allokutzneria multivorans</name>
    <dbReference type="NCBI Taxonomy" id="1142134"/>
    <lineage>
        <taxon>Bacteria</taxon>
        <taxon>Bacillati</taxon>
        <taxon>Actinomycetota</taxon>
        <taxon>Actinomycetes</taxon>
        <taxon>Pseudonocardiales</taxon>
        <taxon>Pseudonocardiaceae</taxon>
        <taxon>Allokutzneria</taxon>
    </lineage>
</organism>
<name>A0ABP7T920_9PSEU</name>
<evidence type="ECO:0000313" key="1">
    <source>
        <dbReference type="EMBL" id="GAA4022856.1"/>
    </source>
</evidence>
<accession>A0ABP7T920</accession>
<gene>
    <name evidence="1" type="ORF">GCM10022247_53900</name>
</gene>
<sequence>MTELVEAEMSSTAGVYGRATLNDEAAHSIAEMHHAIDAVGPPAQTRRLLAAHSALRTCADASEELFECQCTTAVGDLVNVTRTALCLLEITLCELFTSWGARTPAPPVTHRWGAETVLHELAVPLLRLGNLLWTEASSSRIRYVSEQVQRVAGDTLALTTKPRH</sequence>
<protein>
    <submittedName>
        <fullName evidence="1">Uncharacterized protein</fullName>
    </submittedName>
</protein>
<dbReference type="EMBL" id="BAABAL010000018">
    <property type="protein sequence ID" value="GAA4022856.1"/>
    <property type="molecule type" value="Genomic_DNA"/>
</dbReference>
<proteinExistence type="predicted"/>
<comment type="caution">
    <text evidence="1">The sequence shown here is derived from an EMBL/GenBank/DDBJ whole genome shotgun (WGS) entry which is preliminary data.</text>
</comment>
<reference evidence="2" key="1">
    <citation type="journal article" date="2019" name="Int. J. Syst. Evol. Microbiol.">
        <title>The Global Catalogue of Microorganisms (GCM) 10K type strain sequencing project: providing services to taxonomists for standard genome sequencing and annotation.</title>
        <authorList>
            <consortium name="The Broad Institute Genomics Platform"/>
            <consortium name="The Broad Institute Genome Sequencing Center for Infectious Disease"/>
            <person name="Wu L."/>
            <person name="Ma J."/>
        </authorList>
    </citation>
    <scope>NUCLEOTIDE SEQUENCE [LARGE SCALE GENOMIC DNA]</scope>
    <source>
        <strain evidence="2">JCM 17342</strain>
    </source>
</reference>
<keyword evidence="2" id="KW-1185">Reference proteome</keyword>
<evidence type="ECO:0000313" key="2">
    <source>
        <dbReference type="Proteomes" id="UP001501747"/>
    </source>
</evidence>